<reference evidence="1" key="1">
    <citation type="submission" date="2023-04" db="EMBL/GenBank/DDBJ databases">
        <title>Draft Genome sequencing of Naganishia species isolated from polar environments using Oxford Nanopore Technology.</title>
        <authorList>
            <person name="Leo P."/>
            <person name="Venkateswaran K."/>
        </authorList>
    </citation>
    <scope>NUCLEOTIDE SEQUENCE</scope>
    <source>
        <strain evidence="1">DBVPG 5303</strain>
    </source>
</reference>
<proteinExistence type="predicted"/>
<accession>A0ACC2WVL1</accession>
<keyword evidence="2" id="KW-1185">Reference proteome</keyword>
<dbReference type="Proteomes" id="UP001234202">
    <property type="component" value="Unassembled WGS sequence"/>
</dbReference>
<protein>
    <submittedName>
        <fullName evidence="1">Uncharacterized protein</fullName>
    </submittedName>
</protein>
<gene>
    <name evidence="1" type="ORF">QFC24_007004</name>
</gene>
<dbReference type="EMBL" id="JASBWV010000045">
    <property type="protein sequence ID" value="KAJ9115340.1"/>
    <property type="molecule type" value="Genomic_DNA"/>
</dbReference>
<evidence type="ECO:0000313" key="1">
    <source>
        <dbReference type="EMBL" id="KAJ9115340.1"/>
    </source>
</evidence>
<organism evidence="1 2">
    <name type="scientific">Naganishia onofrii</name>
    <dbReference type="NCBI Taxonomy" id="1851511"/>
    <lineage>
        <taxon>Eukaryota</taxon>
        <taxon>Fungi</taxon>
        <taxon>Dikarya</taxon>
        <taxon>Basidiomycota</taxon>
        <taxon>Agaricomycotina</taxon>
        <taxon>Tremellomycetes</taxon>
        <taxon>Filobasidiales</taxon>
        <taxon>Filobasidiaceae</taxon>
        <taxon>Naganishia</taxon>
    </lineage>
</organism>
<comment type="caution">
    <text evidence="1">The sequence shown here is derived from an EMBL/GenBank/DDBJ whole genome shotgun (WGS) entry which is preliminary data.</text>
</comment>
<sequence>MSAPTAAATTTDADADLPSVSITMLGAGQEVGRSCCVIKYRGKVIVCDVGLHPANNGLSALPFIDELDWSTVDAILVTHFHVDHAAGLPYVMEKTNFKEGKGKVYMTHPTKAIFRLTMQDAVRIGNNSDDANDRLYTEEDLNNAWQNIIAVDYHQDIAISSALRFTPYHAGHVLGAAMFMIQIAGLNILYTGDYSREEDRHLVSAEVPPIRPDIMICESTFGVHTLPPRKEKEEQFTTLVSNIVRRGGRCLMPISAFGNVQELLLILDEYWDAHPELHAIPVLYASGLAFRGMQVYRTYIHTMNDRIKSRFSANRNENPFAFKYVRNLKDFRKWHDEGPCVMMATPQMLQGAHSRELLEKWAPDRKNGLIVTGYSIEGTMAKNLLKQPEDFLGMRGQKIQRRMTVDEISFSAHVDFAQNSSFIKQVNPQHIVLVHGEASVMGRLRLALQSQYADSDVKIHTPRNCEPLTLTFNTERVIKVIGSLATKHPKPTQPLSGLLVQKDYSYTLLDPKDLKDFTGLGTTEIKQRQTLRLSVGWEVVRWHLEGMYGEVEEEEEGGRPVFRIMQAVTVIHSSDQELTLEWVSSVSNDMIADSVLALLCGIDSNYATIKRESSLLLDYNAMLILVPLQVTSKACDHGHETEKESDHQSSLLPTHPHPHSLAAKRTAPSSDSKDTSSRLKANPTIMTDIQQLRRFLLAHFGNVSELVEEEQEGKEDELLMLKVEVDQHVATIDLMTMIVTCKNPALRKRIVSVLQMAQTTISTLSSSFRSTSYTLAKPETKTDDSGKDHEGAPKDEVMKEKDVGVPVKMEA</sequence>
<name>A0ACC2WVL1_9TREE</name>
<evidence type="ECO:0000313" key="2">
    <source>
        <dbReference type="Proteomes" id="UP001234202"/>
    </source>
</evidence>